<dbReference type="InterPro" id="IPR045339">
    <property type="entry name" value="DUF6534"/>
</dbReference>
<dbReference type="PANTHER" id="PTHR40465">
    <property type="entry name" value="CHROMOSOME 1, WHOLE GENOME SHOTGUN SEQUENCE"/>
    <property type="match status" value="1"/>
</dbReference>
<keyword evidence="1" id="KW-1133">Transmembrane helix</keyword>
<dbReference type="Proteomes" id="UP001218218">
    <property type="component" value="Unassembled WGS sequence"/>
</dbReference>
<evidence type="ECO:0000313" key="4">
    <source>
        <dbReference type="Proteomes" id="UP001218218"/>
    </source>
</evidence>
<feature type="transmembrane region" description="Helical" evidence="1">
    <location>
        <begin position="135"/>
        <end position="157"/>
    </location>
</feature>
<feature type="domain" description="DUF6534" evidence="2">
    <location>
        <begin position="181"/>
        <end position="267"/>
    </location>
</feature>
<dbReference type="EMBL" id="JARIHO010000094">
    <property type="protein sequence ID" value="KAJ7306139.1"/>
    <property type="molecule type" value="Genomic_DNA"/>
</dbReference>
<feature type="transmembrane region" description="Helical" evidence="1">
    <location>
        <begin position="216"/>
        <end position="235"/>
    </location>
</feature>
<comment type="caution">
    <text evidence="3">The sequence shown here is derived from an EMBL/GenBank/DDBJ whole genome shotgun (WGS) entry which is preliminary data.</text>
</comment>
<feature type="transmembrane region" description="Helical" evidence="1">
    <location>
        <begin position="241"/>
        <end position="262"/>
    </location>
</feature>
<dbReference type="AlphaFoldDB" id="A0AAD6Z463"/>
<feature type="transmembrane region" description="Helical" evidence="1">
    <location>
        <begin position="177"/>
        <end position="196"/>
    </location>
</feature>
<dbReference type="Pfam" id="PF20152">
    <property type="entry name" value="DUF6534"/>
    <property type="match status" value="1"/>
</dbReference>
<evidence type="ECO:0000313" key="3">
    <source>
        <dbReference type="EMBL" id="KAJ7306139.1"/>
    </source>
</evidence>
<proteinExistence type="predicted"/>
<keyword evidence="1" id="KW-0812">Transmembrane</keyword>
<keyword evidence="4" id="KW-1185">Reference proteome</keyword>
<feature type="transmembrane region" description="Helical" evidence="1">
    <location>
        <begin position="22"/>
        <end position="47"/>
    </location>
</feature>
<accession>A0AAD6Z463</accession>
<protein>
    <recommendedName>
        <fullName evidence="2">DUF6534 domain-containing protein</fullName>
    </recommendedName>
</protein>
<sequence>MSTSSMPNRITPVDQAFFADTYGGSLVCCQVMLPLFGLSIIQGYLYLLNYGNDPRLLKAFVALIWSLGALNAVLVCHNVYHYLVLSYTNPLLLIQGEWSVYTSTAVSILTCFLIDLFFARMLFRMTNGKWRIFILTVYGVLFPTQIAFGILFVYKLFALWDLPKLHAIVYPVMVPVFLTRVVTDAFTSTTLCIVLYDSRTNFGKTMRLIRTLIMYAINRSILTTLVLVAQVIFLLLKPNSIAAMVMGYVTVHLYINSFLATLNARASLSKGRVVDITGNYSFRATTHPGGTTGLGSTHDASGVRLGIDSETFAMTNMATKSGEDTFSNTGKSYAV</sequence>
<feature type="transmembrane region" description="Helical" evidence="1">
    <location>
        <begin position="59"/>
        <end position="80"/>
    </location>
</feature>
<feature type="transmembrane region" description="Helical" evidence="1">
    <location>
        <begin position="100"/>
        <end position="123"/>
    </location>
</feature>
<name>A0AAD6Z463_9AGAR</name>
<evidence type="ECO:0000256" key="1">
    <source>
        <dbReference type="SAM" id="Phobius"/>
    </source>
</evidence>
<dbReference type="PANTHER" id="PTHR40465:SF1">
    <property type="entry name" value="DUF6534 DOMAIN-CONTAINING PROTEIN"/>
    <property type="match status" value="1"/>
</dbReference>
<gene>
    <name evidence="3" type="ORF">DFH08DRAFT_902226</name>
</gene>
<organism evidence="3 4">
    <name type="scientific">Mycena albidolilacea</name>
    <dbReference type="NCBI Taxonomy" id="1033008"/>
    <lineage>
        <taxon>Eukaryota</taxon>
        <taxon>Fungi</taxon>
        <taxon>Dikarya</taxon>
        <taxon>Basidiomycota</taxon>
        <taxon>Agaricomycotina</taxon>
        <taxon>Agaricomycetes</taxon>
        <taxon>Agaricomycetidae</taxon>
        <taxon>Agaricales</taxon>
        <taxon>Marasmiineae</taxon>
        <taxon>Mycenaceae</taxon>
        <taxon>Mycena</taxon>
    </lineage>
</organism>
<keyword evidence="1" id="KW-0472">Membrane</keyword>
<evidence type="ECO:0000259" key="2">
    <source>
        <dbReference type="Pfam" id="PF20152"/>
    </source>
</evidence>
<reference evidence="3" key="1">
    <citation type="submission" date="2023-03" db="EMBL/GenBank/DDBJ databases">
        <title>Massive genome expansion in bonnet fungi (Mycena s.s.) driven by repeated elements and novel gene families across ecological guilds.</title>
        <authorList>
            <consortium name="Lawrence Berkeley National Laboratory"/>
            <person name="Harder C.B."/>
            <person name="Miyauchi S."/>
            <person name="Viragh M."/>
            <person name="Kuo A."/>
            <person name="Thoen E."/>
            <person name="Andreopoulos B."/>
            <person name="Lu D."/>
            <person name="Skrede I."/>
            <person name="Drula E."/>
            <person name="Henrissat B."/>
            <person name="Morin E."/>
            <person name="Kohler A."/>
            <person name="Barry K."/>
            <person name="LaButti K."/>
            <person name="Morin E."/>
            <person name="Salamov A."/>
            <person name="Lipzen A."/>
            <person name="Mereny Z."/>
            <person name="Hegedus B."/>
            <person name="Baldrian P."/>
            <person name="Stursova M."/>
            <person name="Weitz H."/>
            <person name="Taylor A."/>
            <person name="Grigoriev I.V."/>
            <person name="Nagy L.G."/>
            <person name="Martin F."/>
            <person name="Kauserud H."/>
        </authorList>
    </citation>
    <scope>NUCLEOTIDE SEQUENCE</scope>
    <source>
        <strain evidence="3">CBHHK002</strain>
    </source>
</reference>